<evidence type="ECO:0000256" key="3">
    <source>
        <dbReference type="ARBA" id="ARBA00022840"/>
    </source>
</evidence>
<dbReference type="KEGG" id="led:BBK82_10845"/>
<dbReference type="GO" id="GO:0035999">
    <property type="term" value="P:tetrahydrofolate interconversion"/>
    <property type="evidence" value="ECO:0007669"/>
    <property type="project" value="TreeGrafter"/>
</dbReference>
<evidence type="ECO:0000256" key="5">
    <source>
        <dbReference type="RuleBase" id="RU361279"/>
    </source>
</evidence>
<dbReference type="OrthoDB" id="3242798at2"/>
<dbReference type="PANTHER" id="PTHR23407">
    <property type="entry name" value="ATPASE INHIBITOR/5-FORMYLTETRAHYDROFOLATE CYCLO-LIGASE"/>
    <property type="match status" value="1"/>
</dbReference>
<feature type="binding site" evidence="4">
    <location>
        <position position="54"/>
    </location>
    <ligand>
        <name>substrate</name>
    </ligand>
</feature>
<comment type="cofactor">
    <cofactor evidence="5">
        <name>Mg(2+)</name>
        <dbReference type="ChEBI" id="CHEBI:18420"/>
    </cofactor>
</comment>
<dbReference type="GO" id="GO:0005524">
    <property type="term" value="F:ATP binding"/>
    <property type="evidence" value="ECO:0007669"/>
    <property type="project" value="UniProtKB-KW"/>
</dbReference>
<evidence type="ECO:0000256" key="4">
    <source>
        <dbReference type="PIRSR" id="PIRSR006806-1"/>
    </source>
</evidence>
<dbReference type="PIRSF" id="PIRSF006806">
    <property type="entry name" value="FTHF_cligase"/>
    <property type="match status" value="1"/>
</dbReference>
<dbReference type="PANTHER" id="PTHR23407:SF1">
    <property type="entry name" value="5-FORMYLTETRAHYDROFOLATE CYCLO-LIGASE"/>
    <property type="match status" value="1"/>
</dbReference>
<reference evidence="6 7" key="1">
    <citation type="submission" date="2016-07" db="EMBL/GenBank/DDBJ databases">
        <title>Complete genome sequence of the Lentzea guizhouensis DHS C013.</title>
        <authorList>
            <person name="Cao C."/>
        </authorList>
    </citation>
    <scope>NUCLEOTIDE SEQUENCE [LARGE SCALE GENOMIC DNA]</scope>
    <source>
        <strain evidence="6 7">DHS C013</strain>
    </source>
</reference>
<keyword evidence="7" id="KW-1185">Reference proteome</keyword>
<dbReference type="STRING" id="1586287.BBK82_10845"/>
<proteinExistence type="inferred from homology"/>
<keyword evidence="5" id="KW-0479">Metal-binding</keyword>
<dbReference type="NCBIfam" id="TIGR02727">
    <property type="entry name" value="MTHFS_bact"/>
    <property type="match status" value="1"/>
</dbReference>
<organism evidence="6 7">
    <name type="scientific">Lentzea guizhouensis</name>
    <dbReference type="NCBI Taxonomy" id="1586287"/>
    <lineage>
        <taxon>Bacteria</taxon>
        <taxon>Bacillati</taxon>
        <taxon>Actinomycetota</taxon>
        <taxon>Actinomycetes</taxon>
        <taxon>Pseudonocardiales</taxon>
        <taxon>Pseudonocardiaceae</taxon>
        <taxon>Lentzea</taxon>
    </lineage>
</organism>
<dbReference type="Pfam" id="PF01812">
    <property type="entry name" value="5-FTHF_cyc-lig"/>
    <property type="match status" value="1"/>
</dbReference>
<dbReference type="GO" id="GO:0009396">
    <property type="term" value="P:folic acid-containing compound biosynthetic process"/>
    <property type="evidence" value="ECO:0007669"/>
    <property type="project" value="TreeGrafter"/>
</dbReference>
<dbReference type="InterPro" id="IPR037171">
    <property type="entry name" value="NagB/RpiA_transferase-like"/>
</dbReference>
<accession>A0A1B2HFL3</accession>
<feature type="binding site" evidence="4">
    <location>
        <position position="59"/>
    </location>
    <ligand>
        <name>substrate</name>
    </ligand>
</feature>
<dbReference type="InterPro" id="IPR024185">
    <property type="entry name" value="FTHF_cligase-like_sf"/>
</dbReference>
<keyword evidence="6" id="KW-0436">Ligase</keyword>
<feature type="binding site" evidence="4">
    <location>
        <begin position="9"/>
        <end position="13"/>
    </location>
    <ligand>
        <name>ATP</name>
        <dbReference type="ChEBI" id="CHEBI:30616"/>
    </ligand>
</feature>
<feature type="binding site" evidence="4">
    <location>
        <begin position="134"/>
        <end position="142"/>
    </location>
    <ligand>
        <name>ATP</name>
        <dbReference type="ChEBI" id="CHEBI:30616"/>
    </ligand>
</feature>
<gene>
    <name evidence="6" type="ORF">BBK82_10845</name>
</gene>
<dbReference type="Gene3D" id="3.40.50.10420">
    <property type="entry name" value="NagB/RpiA/CoA transferase-like"/>
    <property type="match status" value="1"/>
</dbReference>
<keyword evidence="3 4" id="KW-0067">ATP-binding</keyword>
<keyword evidence="5" id="KW-0460">Magnesium</keyword>
<dbReference type="RefSeq" id="WP_065914893.1">
    <property type="nucleotide sequence ID" value="NZ_CP016793.1"/>
</dbReference>
<name>A0A1B2HFL3_9PSEU</name>
<evidence type="ECO:0000256" key="1">
    <source>
        <dbReference type="ARBA" id="ARBA00010638"/>
    </source>
</evidence>
<dbReference type="AlphaFoldDB" id="A0A1B2HFL3"/>
<protein>
    <recommendedName>
        <fullName evidence="5">5-formyltetrahydrofolate cyclo-ligase</fullName>
        <ecNumber evidence="5">6.3.3.2</ecNumber>
    </recommendedName>
</protein>
<evidence type="ECO:0000313" key="7">
    <source>
        <dbReference type="Proteomes" id="UP000093053"/>
    </source>
</evidence>
<sequence>MTSDLRDRKASLRSRLLAQRRSVPADVRATEAAALAAHVARLEVSPDQTVCAFLPVGSEPGDASWLDGLRCRVLLPVVTGDSPLDWAVHTGPADLAPAALRLLEPTGPRLGASAIAGASLVLVPALAVSVDGVRLGKGKGHYDRSLPLVKAPLVAVVRDVEVLDSVPAEPHDVRMNGVLTPSVGLRWL</sequence>
<dbReference type="InterPro" id="IPR002698">
    <property type="entry name" value="FTHF_cligase"/>
</dbReference>
<dbReference type="EMBL" id="CP016793">
    <property type="protein sequence ID" value="ANZ36490.1"/>
    <property type="molecule type" value="Genomic_DNA"/>
</dbReference>
<evidence type="ECO:0000313" key="6">
    <source>
        <dbReference type="EMBL" id="ANZ36490.1"/>
    </source>
</evidence>
<evidence type="ECO:0000256" key="2">
    <source>
        <dbReference type="ARBA" id="ARBA00022741"/>
    </source>
</evidence>
<comment type="similarity">
    <text evidence="1 5">Belongs to the 5-formyltetrahydrofolate cyclo-ligase family.</text>
</comment>
<keyword evidence="2 4" id="KW-0547">Nucleotide-binding</keyword>
<dbReference type="GO" id="GO:0046872">
    <property type="term" value="F:metal ion binding"/>
    <property type="evidence" value="ECO:0007669"/>
    <property type="project" value="UniProtKB-KW"/>
</dbReference>
<dbReference type="GO" id="GO:0030272">
    <property type="term" value="F:5-formyltetrahydrofolate cyclo-ligase activity"/>
    <property type="evidence" value="ECO:0007669"/>
    <property type="project" value="UniProtKB-EC"/>
</dbReference>
<comment type="catalytic activity">
    <reaction evidence="5">
        <text>(6S)-5-formyl-5,6,7,8-tetrahydrofolate + ATP = (6R)-5,10-methenyltetrahydrofolate + ADP + phosphate</text>
        <dbReference type="Rhea" id="RHEA:10488"/>
        <dbReference type="ChEBI" id="CHEBI:30616"/>
        <dbReference type="ChEBI" id="CHEBI:43474"/>
        <dbReference type="ChEBI" id="CHEBI:57455"/>
        <dbReference type="ChEBI" id="CHEBI:57457"/>
        <dbReference type="ChEBI" id="CHEBI:456216"/>
        <dbReference type="EC" id="6.3.3.2"/>
    </reaction>
</comment>
<dbReference type="Proteomes" id="UP000093053">
    <property type="component" value="Chromosome"/>
</dbReference>
<dbReference type="EC" id="6.3.3.2" evidence="5"/>
<dbReference type="SUPFAM" id="SSF100950">
    <property type="entry name" value="NagB/RpiA/CoA transferase-like"/>
    <property type="match status" value="1"/>
</dbReference>